<dbReference type="Proteomes" id="UP000095286">
    <property type="component" value="Unplaced"/>
</dbReference>
<reference evidence="2" key="1">
    <citation type="submission" date="2016-11" db="UniProtKB">
        <authorList>
            <consortium name="WormBaseParasite"/>
        </authorList>
    </citation>
    <scope>IDENTIFICATION</scope>
    <source>
        <strain evidence="2">KR3021</strain>
    </source>
</reference>
<proteinExistence type="predicted"/>
<protein>
    <submittedName>
        <fullName evidence="2">V-SNARE coiled-coil homology domain-containing protein</fullName>
    </submittedName>
</protein>
<name>A0AC35U7A3_9BILA</name>
<organism evidence="1 2">
    <name type="scientific">Rhabditophanes sp. KR3021</name>
    <dbReference type="NCBI Taxonomy" id="114890"/>
    <lineage>
        <taxon>Eukaryota</taxon>
        <taxon>Metazoa</taxon>
        <taxon>Ecdysozoa</taxon>
        <taxon>Nematoda</taxon>
        <taxon>Chromadorea</taxon>
        <taxon>Rhabditida</taxon>
        <taxon>Tylenchina</taxon>
        <taxon>Panagrolaimomorpha</taxon>
        <taxon>Strongyloidoidea</taxon>
        <taxon>Alloionematidae</taxon>
        <taxon>Rhabditophanes</taxon>
    </lineage>
</organism>
<accession>A0AC35U7A3</accession>
<evidence type="ECO:0000313" key="2">
    <source>
        <dbReference type="WBParaSite" id="RSKR_0000794750.1"/>
    </source>
</evidence>
<sequence length="116" mass="13415">MSVYYSSKMNSSTNNVDSENPQQSNRVNQLKSQVEEVKNVMNDNIRQIIERGERLEDVENRANNLSASSQTFQMSARSVQRKMWWKNIKWTFIMIVVITLVAIAILLLILHACNVI</sequence>
<evidence type="ECO:0000313" key="1">
    <source>
        <dbReference type="Proteomes" id="UP000095286"/>
    </source>
</evidence>
<dbReference type="WBParaSite" id="RSKR_0000794750.1">
    <property type="protein sequence ID" value="RSKR_0000794750.1"/>
    <property type="gene ID" value="RSKR_0000794750"/>
</dbReference>